<dbReference type="CDD" id="cd09010">
    <property type="entry name" value="MTAP_SsMTAPII_like_MTIP"/>
    <property type="match status" value="1"/>
</dbReference>
<evidence type="ECO:0000259" key="5">
    <source>
        <dbReference type="Pfam" id="PF01048"/>
    </source>
</evidence>
<dbReference type="GO" id="GO:0005829">
    <property type="term" value="C:cytosol"/>
    <property type="evidence" value="ECO:0007669"/>
    <property type="project" value="TreeGrafter"/>
</dbReference>
<dbReference type="OrthoDB" id="1523230at2"/>
<accession>A0A4Q2U711</accession>
<dbReference type="PANTHER" id="PTHR42679">
    <property type="entry name" value="S-METHYL-5'-THIOADENOSINE PHOSPHORYLASE"/>
    <property type="match status" value="1"/>
</dbReference>
<dbReference type="InterPro" id="IPR010044">
    <property type="entry name" value="MTAP"/>
</dbReference>
<feature type="binding site" evidence="4">
    <location>
        <begin position="87"/>
        <end position="88"/>
    </location>
    <ligand>
        <name>phosphate</name>
        <dbReference type="ChEBI" id="CHEBI:43474"/>
    </ligand>
</feature>
<dbReference type="NCBIfam" id="TIGR01694">
    <property type="entry name" value="MTAP"/>
    <property type="match status" value="1"/>
</dbReference>
<dbReference type="NCBIfam" id="NF006492">
    <property type="entry name" value="PRK08931.1"/>
    <property type="match status" value="1"/>
</dbReference>
<feature type="binding site" evidence="4">
    <location>
        <position position="186"/>
    </location>
    <ligand>
        <name>phosphate</name>
        <dbReference type="ChEBI" id="CHEBI:43474"/>
    </ligand>
</feature>
<dbReference type="GO" id="GO:0019509">
    <property type="term" value="P:L-methionine salvage from methylthioadenosine"/>
    <property type="evidence" value="ECO:0007669"/>
    <property type="project" value="UniProtKB-UniRule"/>
</dbReference>
<feature type="binding site" evidence="4">
    <location>
        <begin position="54"/>
        <end position="55"/>
    </location>
    <ligand>
        <name>phosphate</name>
        <dbReference type="ChEBI" id="CHEBI:43474"/>
    </ligand>
</feature>
<dbReference type="GO" id="GO:0017061">
    <property type="term" value="F:S-methyl-5-thioadenosine phosphorylase activity"/>
    <property type="evidence" value="ECO:0007669"/>
    <property type="project" value="UniProtKB-UniRule"/>
</dbReference>
<dbReference type="EMBL" id="QYBB01000007">
    <property type="protein sequence ID" value="RYC32469.1"/>
    <property type="molecule type" value="Genomic_DNA"/>
</dbReference>
<name>A0A4Q2U711_9HYPH</name>
<evidence type="ECO:0000313" key="6">
    <source>
        <dbReference type="EMBL" id="RYC32469.1"/>
    </source>
</evidence>
<dbReference type="Gene3D" id="3.40.50.1580">
    <property type="entry name" value="Nucleoside phosphorylase domain"/>
    <property type="match status" value="1"/>
</dbReference>
<feature type="binding site" evidence="4">
    <location>
        <begin position="209"/>
        <end position="211"/>
    </location>
    <ligand>
        <name>substrate</name>
    </ligand>
</feature>
<evidence type="ECO:0000256" key="1">
    <source>
        <dbReference type="ARBA" id="ARBA00022676"/>
    </source>
</evidence>
<comment type="function">
    <text evidence="4">Catalyzes the reversible phosphorylation of S-methyl-5'-thioadenosine (MTA) to adenine and 5-methylthioribose-1-phosphate. Involved in the breakdown of MTA, a major by-product of polyamine biosynthesis. Responsible for the first step in the methionine salvage pathway after MTA has been generated from S-adenosylmethionine. Has broad substrate specificity with 6-aminopurine nucleosides as preferred substrates.</text>
</comment>
<reference evidence="6 7" key="2">
    <citation type="submission" date="2019-02" db="EMBL/GenBank/DDBJ databases">
        <title>'Lichenibacterium ramalinii' gen. nov. sp. nov., 'Lichenibacterium minor' gen. nov. sp. nov.</title>
        <authorList>
            <person name="Pankratov T."/>
        </authorList>
    </citation>
    <scope>NUCLEOTIDE SEQUENCE [LARGE SCALE GENOMIC DNA]</scope>
    <source>
        <strain evidence="6 7">RmlP026</strain>
    </source>
</reference>
<dbReference type="InterPro" id="IPR035994">
    <property type="entry name" value="Nucleoside_phosphorylase_sf"/>
</dbReference>
<comment type="pathway">
    <text evidence="4">Amino-acid biosynthesis; L-methionine biosynthesis via salvage pathway; S-methyl-5-thio-alpha-D-ribose 1-phosphate from S-methyl-5'-thioadenosine (phosphorylase route): step 1/1.</text>
</comment>
<dbReference type="FunFam" id="3.40.50.1580:FF:000012">
    <property type="entry name" value="Probable 6-oxopurine nucleoside phosphorylase"/>
    <property type="match status" value="1"/>
</dbReference>
<keyword evidence="2 4" id="KW-0808">Transferase</keyword>
<dbReference type="GO" id="GO:0006166">
    <property type="term" value="P:purine ribonucleoside salvage"/>
    <property type="evidence" value="ECO:0007669"/>
    <property type="project" value="UniProtKB-KW"/>
</dbReference>
<feature type="binding site" evidence="4">
    <location>
        <position position="185"/>
    </location>
    <ligand>
        <name>substrate</name>
    </ligand>
</feature>
<dbReference type="Proteomes" id="UP000290759">
    <property type="component" value="Unassembled WGS sequence"/>
</dbReference>
<dbReference type="InterPro" id="IPR000845">
    <property type="entry name" value="Nucleoside_phosphorylase_d"/>
</dbReference>
<comment type="caution">
    <text evidence="6">The sequence shown here is derived from an EMBL/GenBank/DDBJ whole genome shotgun (WGS) entry which is preliminary data.</text>
</comment>
<dbReference type="PANTHER" id="PTHR42679:SF2">
    <property type="entry name" value="S-METHYL-5'-THIOADENOSINE PHOSPHORYLASE"/>
    <property type="match status" value="1"/>
</dbReference>
<evidence type="ECO:0000256" key="4">
    <source>
        <dbReference type="HAMAP-Rule" id="MF_01963"/>
    </source>
</evidence>
<evidence type="ECO:0000256" key="3">
    <source>
        <dbReference type="ARBA" id="ARBA00022726"/>
    </source>
</evidence>
<keyword evidence="1 4" id="KW-0328">Glycosyltransferase</keyword>
<keyword evidence="3 4" id="KW-0660">Purine salvage</keyword>
<dbReference type="Pfam" id="PF01048">
    <property type="entry name" value="PNP_UDP_1"/>
    <property type="match status" value="1"/>
</dbReference>
<feature type="binding site" evidence="4">
    <location>
        <position position="12"/>
    </location>
    <ligand>
        <name>phosphate</name>
        <dbReference type="ChEBI" id="CHEBI:43474"/>
    </ligand>
</feature>
<dbReference type="EC" id="2.4.2.28" evidence="4"/>
<proteinExistence type="inferred from homology"/>
<reference evidence="6 7" key="1">
    <citation type="submission" date="2018-12" db="EMBL/GenBank/DDBJ databases">
        <authorList>
            <person name="Grouzdev D.S."/>
            <person name="Krutkina M.S."/>
        </authorList>
    </citation>
    <scope>NUCLEOTIDE SEQUENCE [LARGE SCALE GENOMIC DNA]</scope>
    <source>
        <strain evidence="6 7">RmlP026</strain>
    </source>
</reference>
<comment type="similarity">
    <text evidence="4">Belongs to the PNP/MTAP phosphorylase family. MTAP subfamily.</text>
</comment>
<dbReference type="HAMAP" id="MF_01963">
    <property type="entry name" value="MTAP"/>
    <property type="match status" value="1"/>
</dbReference>
<dbReference type="SUPFAM" id="SSF53167">
    <property type="entry name" value="Purine and uridine phosphorylases"/>
    <property type="match status" value="1"/>
</dbReference>
<feature type="site" description="Important for substrate specificity" evidence="4">
    <location>
        <position position="167"/>
    </location>
</feature>
<dbReference type="UniPathway" id="UPA00904">
    <property type="reaction ID" value="UER00873"/>
</dbReference>
<comment type="subunit">
    <text evidence="4">Homohexamer. Dimer of a homotrimer.</text>
</comment>
<keyword evidence="7" id="KW-1185">Reference proteome</keyword>
<organism evidence="6 7">
    <name type="scientific">Lichenibacterium minor</name>
    <dbReference type="NCBI Taxonomy" id="2316528"/>
    <lineage>
        <taxon>Bacteria</taxon>
        <taxon>Pseudomonadati</taxon>
        <taxon>Pseudomonadota</taxon>
        <taxon>Alphaproteobacteria</taxon>
        <taxon>Hyphomicrobiales</taxon>
        <taxon>Lichenihabitantaceae</taxon>
        <taxon>Lichenibacterium</taxon>
    </lineage>
</organism>
<feature type="site" description="Important for substrate specificity" evidence="4">
    <location>
        <position position="222"/>
    </location>
</feature>
<dbReference type="RefSeq" id="WP_129225537.1">
    <property type="nucleotide sequence ID" value="NZ_QYBB01000007.1"/>
</dbReference>
<sequence>MAASMIGIIGGSGVYDLPGLEDAREERVSTAWGEPSDALRFGRIGGRDAVFLPRHGRGHRLSPSGIPYRANIAALKSVGVTDLVSVSACGSFRAEFYPGLFVLVDQFVDRTAGRASSFFGDGCVAHVSMAHPVAPLLVARIAAAAREEDIAFVKGGTYVCMEGPQFSSRAESLGYKAAGHDVIGMTAMPEAKLAREAEISYATIAMVTDFDCWHPEHDEVDVAAVVKVVRDNAGKAAALLARLIRDFPAEHEPCPARSDRALDGAIMTAPDARDAALVEKLRVVAGRVLG</sequence>
<evidence type="ECO:0000313" key="7">
    <source>
        <dbReference type="Proteomes" id="UP000290759"/>
    </source>
</evidence>
<protein>
    <recommendedName>
        <fullName evidence="4">S-methyl-5'-thioadenosine phosphorylase</fullName>
        <ecNumber evidence="4">2.4.2.28</ecNumber>
    </recommendedName>
    <alternativeName>
        <fullName evidence="4">5'-methylthioadenosine phosphorylase</fullName>
        <shortName evidence="4">MTA phosphorylase</shortName>
        <shortName evidence="4">MTAP</shortName>
    </alternativeName>
</protein>
<feature type="domain" description="Nucleoside phosphorylase" evidence="5">
    <location>
        <begin position="6"/>
        <end position="245"/>
    </location>
</feature>
<dbReference type="AlphaFoldDB" id="A0A4Q2U711"/>
<gene>
    <name evidence="4" type="primary">mtnP</name>
    <name evidence="6" type="ORF">D3273_08750</name>
</gene>
<comment type="catalytic activity">
    <reaction evidence="4">
        <text>S-methyl-5'-thioadenosine + phosphate = 5-(methylsulfanyl)-alpha-D-ribose 1-phosphate + adenine</text>
        <dbReference type="Rhea" id="RHEA:11852"/>
        <dbReference type="ChEBI" id="CHEBI:16708"/>
        <dbReference type="ChEBI" id="CHEBI:17509"/>
        <dbReference type="ChEBI" id="CHEBI:43474"/>
        <dbReference type="ChEBI" id="CHEBI:58533"/>
        <dbReference type="EC" id="2.4.2.28"/>
    </reaction>
</comment>
<evidence type="ECO:0000256" key="2">
    <source>
        <dbReference type="ARBA" id="ARBA00022679"/>
    </source>
</evidence>